<dbReference type="InterPro" id="IPR042178">
    <property type="entry name" value="Serpin_sf_1"/>
</dbReference>
<evidence type="ECO:0000313" key="6">
    <source>
        <dbReference type="Proteomes" id="UP000299102"/>
    </source>
</evidence>
<dbReference type="InterPro" id="IPR000215">
    <property type="entry name" value="Serpin_fam"/>
</dbReference>
<dbReference type="SMART" id="SM00093">
    <property type="entry name" value="SERPIN"/>
    <property type="match status" value="1"/>
</dbReference>
<keyword evidence="6" id="KW-1185">Reference proteome</keyword>
<dbReference type="GO" id="GO:0004867">
    <property type="term" value="F:serine-type endopeptidase inhibitor activity"/>
    <property type="evidence" value="ECO:0007669"/>
    <property type="project" value="UniProtKB-KW"/>
</dbReference>
<dbReference type="PANTHER" id="PTHR11461:SF367">
    <property type="entry name" value="GH21475P-RELATED"/>
    <property type="match status" value="1"/>
</dbReference>
<dbReference type="Gene3D" id="3.30.497.10">
    <property type="entry name" value="Antithrombin, subunit I, domain 2"/>
    <property type="match status" value="1"/>
</dbReference>
<dbReference type="Gene3D" id="2.30.39.10">
    <property type="entry name" value="Alpha-1-antitrypsin, domain 1"/>
    <property type="match status" value="1"/>
</dbReference>
<comment type="caution">
    <text evidence="5">The sequence shown here is derived from an EMBL/GenBank/DDBJ whole genome shotgun (WGS) entry which is preliminary data.</text>
</comment>
<evidence type="ECO:0000256" key="3">
    <source>
        <dbReference type="RuleBase" id="RU000411"/>
    </source>
</evidence>
<dbReference type="InterPro" id="IPR042185">
    <property type="entry name" value="Serpin_sf_2"/>
</dbReference>
<evidence type="ECO:0000313" key="5">
    <source>
        <dbReference type="EMBL" id="GBP88456.1"/>
    </source>
</evidence>
<evidence type="ECO:0000256" key="1">
    <source>
        <dbReference type="ARBA" id="ARBA00022690"/>
    </source>
</evidence>
<sequence>MNCAVKLSANCRNFSLEIVYFTAFGNEASNIVLSPFSLWTLMFGVRLGTTDVSDKELRRALILSRRNGGELINDYTHLTDQVVNSDSTGVTLMSQNAMVLDHQLQVNTGFVGDAVKVIERIHVNDTGLESVAEMVHKELPESGIQVKNMVILKDSNKTRMVFANRMHFKGLWSMPFDRAATTVEPFYDENGKLIGKVNMMYQRNKFPFANVRELNAFVLELPYGDDGKYCMLILLPWVGKSVTEVYENLSEFPVTNIFYKMYNDTHKYGLEHIDVRIPRFKIGTHVELIKPFNDMNVKAIFMPADAKFSRFTNESIYVSSVTQIGDIEVTEAGVVASDTLETNSTRTITTPGYTANKPFIYFIFEKTTVSMIYAGVYSKPTVY</sequence>
<reference evidence="5 6" key="1">
    <citation type="journal article" date="2019" name="Commun. Biol.">
        <title>The bagworm genome reveals a unique fibroin gene that provides high tensile strength.</title>
        <authorList>
            <person name="Kono N."/>
            <person name="Nakamura H."/>
            <person name="Ohtoshi R."/>
            <person name="Tomita M."/>
            <person name="Numata K."/>
            <person name="Arakawa K."/>
        </authorList>
    </citation>
    <scope>NUCLEOTIDE SEQUENCE [LARGE SCALE GENOMIC DNA]</scope>
</reference>
<dbReference type="OrthoDB" id="9440847at2759"/>
<dbReference type="EMBL" id="BGZK01001935">
    <property type="protein sequence ID" value="GBP88456.1"/>
    <property type="molecule type" value="Genomic_DNA"/>
</dbReference>
<proteinExistence type="inferred from homology"/>
<dbReference type="PANTHER" id="PTHR11461">
    <property type="entry name" value="SERINE PROTEASE INHIBITOR, SERPIN"/>
    <property type="match status" value="1"/>
</dbReference>
<comment type="similarity">
    <text evidence="3">Belongs to the serpin family.</text>
</comment>
<dbReference type="GO" id="GO:0005615">
    <property type="term" value="C:extracellular space"/>
    <property type="evidence" value="ECO:0007669"/>
    <property type="project" value="InterPro"/>
</dbReference>
<dbReference type="InterPro" id="IPR023795">
    <property type="entry name" value="Serpin_CS"/>
</dbReference>
<accession>A0A4C1ZIZ2</accession>
<protein>
    <submittedName>
        <fullName evidence="5">Serine protease inhibitor 77Ba</fullName>
    </submittedName>
</protein>
<name>A0A4C1ZIZ2_EUMVA</name>
<dbReference type="STRING" id="151549.A0A4C1ZIZ2"/>
<feature type="domain" description="Serpin" evidence="4">
    <location>
        <begin position="18"/>
        <end position="380"/>
    </location>
</feature>
<dbReference type="InterPro" id="IPR036186">
    <property type="entry name" value="Serpin_sf"/>
</dbReference>
<dbReference type="SUPFAM" id="SSF56574">
    <property type="entry name" value="Serpins"/>
    <property type="match status" value="1"/>
</dbReference>
<dbReference type="Proteomes" id="UP000299102">
    <property type="component" value="Unassembled WGS sequence"/>
</dbReference>
<organism evidence="5 6">
    <name type="scientific">Eumeta variegata</name>
    <name type="common">Bagworm moth</name>
    <name type="synonym">Eumeta japonica</name>
    <dbReference type="NCBI Taxonomy" id="151549"/>
    <lineage>
        <taxon>Eukaryota</taxon>
        <taxon>Metazoa</taxon>
        <taxon>Ecdysozoa</taxon>
        <taxon>Arthropoda</taxon>
        <taxon>Hexapoda</taxon>
        <taxon>Insecta</taxon>
        <taxon>Pterygota</taxon>
        <taxon>Neoptera</taxon>
        <taxon>Endopterygota</taxon>
        <taxon>Lepidoptera</taxon>
        <taxon>Glossata</taxon>
        <taxon>Ditrysia</taxon>
        <taxon>Tineoidea</taxon>
        <taxon>Psychidae</taxon>
        <taxon>Oiketicinae</taxon>
        <taxon>Eumeta</taxon>
    </lineage>
</organism>
<dbReference type="InterPro" id="IPR023796">
    <property type="entry name" value="Serpin_dom"/>
</dbReference>
<keyword evidence="1" id="KW-0646">Protease inhibitor</keyword>
<dbReference type="PROSITE" id="PS00284">
    <property type="entry name" value="SERPIN"/>
    <property type="match status" value="1"/>
</dbReference>
<evidence type="ECO:0000259" key="4">
    <source>
        <dbReference type="SMART" id="SM00093"/>
    </source>
</evidence>
<evidence type="ECO:0000256" key="2">
    <source>
        <dbReference type="ARBA" id="ARBA00022900"/>
    </source>
</evidence>
<dbReference type="Pfam" id="PF00079">
    <property type="entry name" value="Serpin"/>
    <property type="match status" value="1"/>
</dbReference>
<keyword evidence="2" id="KW-0722">Serine protease inhibitor</keyword>
<gene>
    <name evidence="5" type="primary">Spn77Ba</name>
    <name evidence="5" type="ORF">EVAR_68226_1</name>
</gene>
<dbReference type="AlphaFoldDB" id="A0A4C1ZIZ2"/>